<comment type="caution">
    <text evidence="5">The sequence shown here is derived from an EMBL/GenBank/DDBJ whole genome shotgun (WGS) entry which is preliminary data.</text>
</comment>
<reference evidence="5" key="1">
    <citation type="submission" date="2021-04" db="EMBL/GenBank/DDBJ databases">
        <authorList>
            <consortium name="Molecular Ecology Group"/>
        </authorList>
    </citation>
    <scope>NUCLEOTIDE SEQUENCE</scope>
</reference>
<accession>A0A8S4A6B3</accession>
<dbReference type="InterPro" id="IPR039373">
    <property type="entry name" value="Peptidase_M28B"/>
</dbReference>
<keyword evidence="6" id="KW-1185">Reference proteome</keyword>
<dbReference type="InterPro" id="IPR046450">
    <property type="entry name" value="PA_dom_sf"/>
</dbReference>
<dbReference type="Gene3D" id="3.50.30.30">
    <property type="match status" value="1"/>
</dbReference>
<sequence length="637" mass="71389">MMRGFDSIESLHAEELLVKRRRGSKRFVIAAAVIGGLFFLVGILIGYFSHKRDSAHQPDSQPEILSPSQYILDHVSTNYLRSKLNEFTAQSRLPGTEGSQELAHRIHSLWTASGLDDVHFATYNILLSFPNQSEPNKVEIINKTSGNTLFTTSAYEPSLRPGDNISTVMNFNAYSPAGKASGDVVYANYATLEDFDYLTKNLSIDLTGKIIIARYGKIFRGNQVHNAEHYNASALILYTDPADVNKAFNETGKDLPYPNSWWMPSTGVQRGTLHDNGENPDTPFYPATDYAYHIDPSKRNLPKIPCQPISYGDAEQILRNLSGHPSPSSWHGTLPVEYKTGPGFENNPDLKIEVSVNNFLDTRPVYHVIGIINGTEEPDRYVLLGNHHDAWVYGAVDPQSGGVALSHVVDLFGQLLKLGYRPRRTLIFCSWDAEETGLIGSSEWVKDHLKVLYERAVAYLNVDMSVQGNFTVKAAASPLLQDALYEAAKQVPSPVSEFKTLYDLWLARPFSNDKLMNQEPSVSYSLGAGSDHARFYLLAGVPCADLRISYDLKKYPLSSYPLYHSQYDNIFSYENYQDPGFVFTKALTQFWAILAYNIAEAPSLPMNVTRYSTAVSTFIEDLLNMYKDVWMKNNVNT</sequence>
<feature type="domain" description="Peptidase M28" evidence="4">
    <location>
        <begin position="368"/>
        <end position="571"/>
    </location>
</feature>
<dbReference type="Proteomes" id="UP000678393">
    <property type="component" value="Unassembled WGS sequence"/>
</dbReference>
<gene>
    <name evidence="5" type="ORF">CUNI_LOCUS19459</name>
</gene>
<evidence type="ECO:0000259" key="3">
    <source>
        <dbReference type="Pfam" id="PF02225"/>
    </source>
</evidence>
<dbReference type="CDD" id="cd08022">
    <property type="entry name" value="M28_PSMA_like"/>
    <property type="match status" value="1"/>
</dbReference>
<dbReference type="InterPro" id="IPR007484">
    <property type="entry name" value="Peptidase_M28"/>
</dbReference>
<name>A0A8S4A6B3_9EUPU</name>
<protein>
    <recommendedName>
        <fullName evidence="7">N-acetylated-alpha-linked acidic dipeptidase 2</fullName>
    </recommendedName>
</protein>
<dbReference type="OrthoDB" id="5841748at2759"/>
<dbReference type="CDD" id="cd02121">
    <property type="entry name" value="PA_GCPII_like"/>
    <property type="match status" value="1"/>
</dbReference>
<dbReference type="GO" id="GO:0004180">
    <property type="term" value="F:carboxypeptidase activity"/>
    <property type="evidence" value="ECO:0007669"/>
    <property type="project" value="TreeGrafter"/>
</dbReference>
<proteinExistence type="inferred from homology"/>
<keyword evidence="2" id="KW-0472">Membrane</keyword>
<feature type="domain" description="PA" evidence="3">
    <location>
        <begin position="181"/>
        <end position="272"/>
    </location>
</feature>
<evidence type="ECO:0000256" key="1">
    <source>
        <dbReference type="ARBA" id="ARBA00005634"/>
    </source>
</evidence>
<dbReference type="Gene3D" id="3.40.630.10">
    <property type="entry name" value="Zn peptidases"/>
    <property type="match status" value="1"/>
</dbReference>
<evidence type="ECO:0000256" key="2">
    <source>
        <dbReference type="SAM" id="Phobius"/>
    </source>
</evidence>
<dbReference type="AlphaFoldDB" id="A0A8S4A6B3"/>
<keyword evidence="2" id="KW-0812">Transmembrane</keyword>
<comment type="similarity">
    <text evidence="1">Belongs to the peptidase M28 family. M28B subfamily.</text>
</comment>
<feature type="transmembrane region" description="Helical" evidence="2">
    <location>
        <begin position="27"/>
        <end position="48"/>
    </location>
</feature>
<evidence type="ECO:0008006" key="7">
    <source>
        <dbReference type="Google" id="ProtNLM"/>
    </source>
</evidence>
<dbReference type="FunFam" id="3.50.30.30:FF:000045">
    <property type="entry name" value="Predicted protein"/>
    <property type="match status" value="1"/>
</dbReference>
<evidence type="ECO:0000259" key="4">
    <source>
        <dbReference type="Pfam" id="PF04389"/>
    </source>
</evidence>
<dbReference type="SUPFAM" id="SSF53187">
    <property type="entry name" value="Zn-dependent exopeptidases"/>
    <property type="match status" value="1"/>
</dbReference>
<feature type="non-terminal residue" evidence="5">
    <location>
        <position position="1"/>
    </location>
</feature>
<keyword evidence="2" id="KW-1133">Transmembrane helix</keyword>
<dbReference type="PANTHER" id="PTHR10404:SF77">
    <property type="entry name" value="GLUTAMATE CARBOXYPEPTIDASE 2 HOMOLOG"/>
    <property type="match status" value="1"/>
</dbReference>
<dbReference type="FunFam" id="3.40.630.10:FF:000101">
    <property type="entry name" value="N-acetylated alpha-linked acidic dipeptidase like 1"/>
    <property type="match status" value="1"/>
</dbReference>
<dbReference type="Pfam" id="PF02225">
    <property type="entry name" value="PA"/>
    <property type="match status" value="1"/>
</dbReference>
<dbReference type="Pfam" id="PF04389">
    <property type="entry name" value="Peptidase_M28"/>
    <property type="match status" value="1"/>
</dbReference>
<dbReference type="PANTHER" id="PTHR10404">
    <property type="entry name" value="N-ACETYLATED-ALPHA-LINKED ACIDIC DIPEPTIDASE"/>
    <property type="match status" value="1"/>
</dbReference>
<dbReference type="SUPFAM" id="SSF52025">
    <property type="entry name" value="PA domain"/>
    <property type="match status" value="1"/>
</dbReference>
<dbReference type="EMBL" id="CAJHNH020006590">
    <property type="protein sequence ID" value="CAG5133901.1"/>
    <property type="molecule type" value="Genomic_DNA"/>
</dbReference>
<organism evidence="5 6">
    <name type="scientific">Candidula unifasciata</name>
    <dbReference type="NCBI Taxonomy" id="100452"/>
    <lineage>
        <taxon>Eukaryota</taxon>
        <taxon>Metazoa</taxon>
        <taxon>Spiralia</taxon>
        <taxon>Lophotrochozoa</taxon>
        <taxon>Mollusca</taxon>
        <taxon>Gastropoda</taxon>
        <taxon>Heterobranchia</taxon>
        <taxon>Euthyneura</taxon>
        <taxon>Panpulmonata</taxon>
        <taxon>Eupulmonata</taxon>
        <taxon>Stylommatophora</taxon>
        <taxon>Helicina</taxon>
        <taxon>Helicoidea</taxon>
        <taxon>Geomitridae</taxon>
        <taxon>Candidula</taxon>
    </lineage>
</organism>
<evidence type="ECO:0000313" key="6">
    <source>
        <dbReference type="Proteomes" id="UP000678393"/>
    </source>
</evidence>
<dbReference type="InterPro" id="IPR003137">
    <property type="entry name" value="PA_domain"/>
</dbReference>
<evidence type="ECO:0000313" key="5">
    <source>
        <dbReference type="EMBL" id="CAG5133901.1"/>
    </source>
</evidence>